<dbReference type="NCBIfam" id="TIGR01635">
    <property type="entry name" value="tail_comp_S"/>
    <property type="match status" value="1"/>
</dbReference>
<comment type="caution">
    <text evidence="1">The sequence shown here is derived from an EMBL/GenBank/DDBJ whole genome shotgun (WGS) entry which is preliminary data.</text>
</comment>
<dbReference type="InterPro" id="IPR006522">
    <property type="entry name" value="Phage_virion_morphogenesis"/>
</dbReference>
<dbReference type="RefSeq" id="WP_005543159.1">
    <property type="nucleotide sequence ID" value="NZ_CP085091.1"/>
</dbReference>
<dbReference type="Proteomes" id="UP000226080">
    <property type="component" value="Unassembled WGS sequence"/>
</dbReference>
<organism evidence="1 2">
    <name type="scientific">Aggregatibacter actinomycetemcomitans</name>
    <name type="common">Actinobacillus actinomycetemcomitans</name>
    <name type="synonym">Haemophilus actinomycetemcomitans</name>
    <dbReference type="NCBI Taxonomy" id="714"/>
    <lineage>
        <taxon>Bacteria</taxon>
        <taxon>Pseudomonadati</taxon>
        <taxon>Pseudomonadota</taxon>
        <taxon>Gammaproteobacteria</taxon>
        <taxon>Pasteurellales</taxon>
        <taxon>Pasteurellaceae</taxon>
        <taxon>Aggregatibacter</taxon>
    </lineage>
</organism>
<keyword evidence="2" id="KW-1185">Reference proteome</keyword>
<sequence>MELDIKFDEKDLRIVHGAFARLVQLGKSDGITRKMANVLREDAEDAFEGECSPQGKAWQELDPAYKKSRHAQGYDGKILHRIGTLINSLNIDYGDDFAAVGVSESYGVYHQLGTKKMKARPFLGISEDGVEEIKDILKNAIRSAWRD</sequence>
<accession>A0A2G1DNT1</accession>
<dbReference type="Pfam" id="PF05069">
    <property type="entry name" value="Phage_tail_S"/>
    <property type="match status" value="1"/>
</dbReference>
<reference evidence="1 2" key="1">
    <citation type="submission" date="2017-10" db="EMBL/GenBank/DDBJ databases">
        <title>Draft genome sequences of Aggregatibacter actinomycetemcomitans strains 310a and 310b.</title>
        <authorList>
            <person name="May A.C."/>
            <person name="Ohta H."/>
            <person name="Maeda H."/>
            <person name="Kokeguchi S."/>
            <person name="Cugini C."/>
        </authorList>
    </citation>
    <scope>NUCLEOTIDE SEQUENCE [LARGE SCALE GENOMIC DNA]</scope>
    <source>
        <strain evidence="1 2">310b</strain>
    </source>
</reference>
<protein>
    <submittedName>
        <fullName evidence="1">Phage virion morphogenesis protein</fullName>
    </submittedName>
</protein>
<gene>
    <name evidence="1" type="ORF">CQR80_08935</name>
</gene>
<evidence type="ECO:0000313" key="1">
    <source>
        <dbReference type="EMBL" id="PHO20054.1"/>
    </source>
</evidence>
<proteinExistence type="predicted"/>
<evidence type="ECO:0000313" key="2">
    <source>
        <dbReference type="Proteomes" id="UP000226080"/>
    </source>
</evidence>
<dbReference type="EMBL" id="PCGW01000018">
    <property type="protein sequence ID" value="PHO20054.1"/>
    <property type="molecule type" value="Genomic_DNA"/>
</dbReference>
<name>A0A2G1DNT1_AGGAC</name>